<name>A0A146KHS2_9EUKA</name>
<dbReference type="PROSITE" id="PS51450">
    <property type="entry name" value="LRR"/>
    <property type="match status" value="1"/>
</dbReference>
<feature type="non-terminal residue" evidence="2">
    <location>
        <position position="1"/>
    </location>
</feature>
<accession>A0A146KHS2</accession>
<sequence length="801" mass="92050">PRPPKRLPTMQTVFSIAPSESKPASHVSKIKPRIISQLSYHSSQLKSRTSKFQGGTMNPEQMLEYSKSKLSLMDFLTTNQTVNVSNLNLYQLVNFQNLDIKFKRLNLSSNQIFIDQIMHVQIEELDMSNCNLSNQTLVTFLKQLLDNQQHQGGDIYDQIDEDLASLMNSQTIEKTLSELRELDKCQAEICKSSLKGSFKPEISDLREVDVEMDPKNPESSNQAELASKSDSKRVSDAETEQKLSKSMPMLTKKDPEEEVAEQITDATGLSIQQQLESMYLQRKTNQKAPDMLLSVDQLHPSPESETQKLDESRRLVTSAAKLQRLDKPEVDLVDKNEEFLKLSQGEESKEPKEAEEQPDREKETYDLDFRDSIQYMKKDDSQSQKSAQSVIQLQKVNQSVEHNEESSSSEEENISLTDETKTKPINQMVEILQLQITQKIVSKIQNIYPIFQLKTLHLSSNKITDINLLALFLSLFSNLETLILTNSEFVDTHSNISIDNLKQLSLDNSHVSDLTLRIFSHIFPNLVQLSMRNMICEKTAILGLKGFQKLQQLDITGNAQFKQLFTQIIQHNSLFALRELRYLCDEENKLLTFDEQLILNLHGNQKVKIVQNEFKEQLGMRHKIQIDRKLVEKSQTLNKPKLISQKLLRTAKNRSQIINGEEDLYVRFLQQLAKKEHKCIAQPINEYLHMIQGNALRTKPQQKETFYITDVADEGFQLVDDIFCDKIYDQLNLEIETGAVDLEELAKHPIDFSNIDKVLPNGKKSNMKELYKALKDCLANPAEQKMGIDEEEIQRCLFDFL</sequence>
<proteinExistence type="predicted"/>
<protein>
    <submittedName>
        <fullName evidence="2">Uncharacterized protein</fullName>
    </submittedName>
</protein>
<organism evidence="2">
    <name type="scientific">Trepomonas sp. PC1</name>
    <dbReference type="NCBI Taxonomy" id="1076344"/>
    <lineage>
        <taxon>Eukaryota</taxon>
        <taxon>Metamonada</taxon>
        <taxon>Diplomonadida</taxon>
        <taxon>Hexamitidae</taxon>
        <taxon>Hexamitinae</taxon>
        <taxon>Trepomonas</taxon>
    </lineage>
</organism>
<feature type="region of interest" description="Disordered" evidence="1">
    <location>
        <begin position="212"/>
        <end position="261"/>
    </location>
</feature>
<dbReference type="SUPFAM" id="SSF52058">
    <property type="entry name" value="L domain-like"/>
    <property type="match status" value="1"/>
</dbReference>
<dbReference type="InterPro" id="IPR001611">
    <property type="entry name" value="Leu-rich_rpt"/>
</dbReference>
<dbReference type="Gene3D" id="3.80.10.10">
    <property type="entry name" value="Ribonuclease Inhibitor"/>
    <property type="match status" value="1"/>
</dbReference>
<evidence type="ECO:0000313" key="2">
    <source>
        <dbReference type="EMBL" id="JAP94799.1"/>
    </source>
</evidence>
<dbReference type="AlphaFoldDB" id="A0A146KHS2"/>
<dbReference type="EMBL" id="GDID01001807">
    <property type="protein sequence ID" value="JAP94799.1"/>
    <property type="molecule type" value="Transcribed_RNA"/>
</dbReference>
<reference evidence="2" key="1">
    <citation type="submission" date="2015-07" db="EMBL/GenBank/DDBJ databases">
        <title>Adaptation to a free-living lifestyle via gene acquisitions in the diplomonad Trepomonas sp. PC1.</title>
        <authorList>
            <person name="Xu F."/>
            <person name="Jerlstrom-Hultqvist J."/>
            <person name="Kolisko M."/>
            <person name="Simpson A.G.B."/>
            <person name="Roger A.J."/>
            <person name="Svard S.G."/>
            <person name="Andersson J.O."/>
        </authorList>
    </citation>
    <scope>NUCLEOTIDE SEQUENCE</scope>
    <source>
        <strain evidence="2">PC1</strain>
    </source>
</reference>
<feature type="region of interest" description="Disordered" evidence="1">
    <location>
        <begin position="395"/>
        <end position="419"/>
    </location>
</feature>
<feature type="region of interest" description="Disordered" evidence="1">
    <location>
        <begin position="341"/>
        <end position="367"/>
    </location>
</feature>
<feature type="compositionally biased region" description="Basic and acidic residues" evidence="1">
    <location>
        <begin position="227"/>
        <end position="243"/>
    </location>
</feature>
<evidence type="ECO:0000256" key="1">
    <source>
        <dbReference type="SAM" id="MobiDB-lite"/>
    </source>
</evidence>
<gene>
    <name evidence="2" type="ORF">TPC1_12421</name>
</gene>
<dbReference type="InterPro" id="IPR032675">
    <property type="entry name" value="LRR_dom_sf"/>
</dbReference>